<dbReference type="RefSeq" id="WP_114485154.1">
    <property type="nucleotide sequence ID" value="NZ_CBCSHM010000001.1"/>
</dbReference>
<evidence type="ECO:0000313" key="1">
    <source>
        <dbReference type="EMBL" id="RCV93826.1"/>
    </source>
</evidence>
<proteinExistence type="predicted"/>
<dbReference type="AlphaFoldDB" id="A0A368UAY3"/>
<dbReference type="EMBL" id="QPIJ01000001">
    <property type="protein sequence ID" value="RCV93826.1"/>
    <property type="molecule type" value="Genomic_DNA"/>
</dbReference>
<evidence type="ECO:0008006" key="3">
    <source>
        <dbReference type="Google" id="ProtNLM"/>
    </source>
</evidence>
<dbReference type="OrthoDB" id="9763644at2"/>
<reference evidence="1 2" key="1">
    <citation type="submission" date="2018-07" db="EMBL/GenBank/DDBJ databases">
        <title>Halomonas rutogse sp. nov., isolated from Lake TangqianCo on Tibetan Plateau.</title>
        <authorList>
            <person name="Lu H."/>
            <person name="Xing P."/>
            <person name="Wu Q."/>
        </authorList>
    </citation>
    <scope>NUCLEOTIDE SEQUENCE [LARGE SCALE GENOMIC DNA]</scope>
    <source>
        <strain evidence="1 2">TQ8S</strain>
    </source>
</reference>
<sequence>MTQSTPYLDKKAIALADLQEYCTSRVFIKRDKILIFDDDNNAVDSHTGDFIFRELVDPLGASLGFERILDEKVQRSPSHKQADKFLTPGSSTSGFTPIGFDIKDMPRLSHAIIVCAGLADGFRLHEATGLPVACCVGEPSIGKVARAVHTATNFIGSPVEVIVAADNDKAGRAAAMRSGYPWTVPSEEKDWSDVYQAKGAHAVRTDFMSQHRPVFDDELEKALDILGVRHGVHQSNRAPINTLTFTDDPASFGGKRISLSIQSGADIPGFEQYLRLARAMGCHADLKQGNGIEACDVHAQTLVMSLLHGGLEEALSDSSLEAARQAKEHLLALANAGALDDAEAFVGPPMVVQRDPMADDAEISLLVHSEFDKTLIAAFKEARGRWDKDSKAWRFTAKTQGGLQHMVARLAALGEARMAFLPDPEQASLVPICVATPARVHELIALFERAALRLPERASTPAAPNPTPPAPDKAKAENSVAEACILERDGWPEVSIKLPYNLRDHKEALKKLDASFDGEQKVWRLPLSHEVLTSMKDMPIKWAGGTLSEARRALDAKGFGYFDSCGADRVRVVVPFNSRLVERIKEDLPPMARKFDRDSKAWEIHLATPAVINSLKRIGEDFDIRIRQNDGAILSAGKGWDSVGAHDKVTAAQAPAHAGQRQSAIAPGAM</sequence>
<dbReference type="InterPro" id="IPR034154">
    <property type="entry name" value="TOPRIM_DnaG/twinkle"/>
</dbReference>
<protein>
    <recommendedName>
        <fullName evidence="3">Toprim domain-containing protein</fullName>
    </recommendedName>
</protein>
<organism evidence="1 2">
    <name type="scientific">Vreelandella rituensis</name>
    <dbReference type="NCBI Taxonomy" id="2282306"/>
    <lineage>
        <taxon>Bacteria</taxon>
        <taxon>Pseudomonadati</taxon>
        <taxon>Pseudomonadota</taxon>
        <taxon>Gammaproteobacteria</taxon>
        <taxon>Oceanospirillales</taxon>
        <taxon>Halomonadaceae</taxon>
        <taxon>Vreelandella</taxon>
    </lineage>
</organism>
<evidence type="ECO:0000313" key="2">
    <source>
        <dbReference type="Proteomes" id="UP000253204"/>
    </source>
</evidence>
<dbReference type="Gene3D" id="3.40.1360.10">
    <property type="match status" value="1"/>
</dbReference>
<dbReference type="CDD" id="cd01029">
    <property type="entry name" value="TOPRIM_primases"/>
    <property type="match status" value="1"/>
</dbReference>
<gene>
    <name evidence="1" type="ORF">DU506_01325</name>
</gene>
<dbReference type="Proteomes" id="UP000253204">
    <property type="component" value="Unassembled WGS sequence"/>
</dbReference>
<keyword evidence="2" id="KW-1185">Reference proteome</keyword>
<name>A0A368UAY3_9GAMM</name>
<comment type="caution">
    <text evidence="1">The sequence shown here is derived from an EMBL/GenBank/DDBJ whole genome shotgun (WGS) entry which is preliminary data.</text>
</comment>
<accession>A0A368UAY3</accession>